<name>A0A3M7S391_BRAPC</name>
<reference evidence="1 2" key="1">
    <citation type="journal article" date="2018" name="Sci. Rep.">
        <title>Genomic signatures of local adaptation to the degree of environmental predictability in rotifers.</title>
        <authorList>
            <person name="Franch-Gras L."/>
            <person name="Hahn C."/>
            <person name="Garcia-Roger E.M."/>
            <person name="Carmona M.J."/>
            <person name="Serra M."/>
            <person name="Gomez A."/>
        </authorList>
    </citation>
    <scope>NUCLEOTIDE SEQUENCE [LARGE SCALE GENOMIC DNA]</scope>
    <source>
        <strain evidence="1">HYR1</strain>
    </source>
</reference>
<sequence>MLITLLSLLAVKVPRYLRPSISHPSIEPEPRVLLSVPLLSMNQTAFCIVSYTSQLINCCFYRCYQVITGRITRIVV</sequence>
<keyword evidence="2" id="KW-1185">Reference proteome</keyword>
<dbReference type="Proteomes" id="UP000276133">
    <property type="component" value="Unassembled WGS sequence"/>
</dbReference>
<comment type="caution">
    <text evidence="1">The sequence shown here is derived from an EMBL/GenBank/DDBJ whole genome shotgun (WGS) entry which is preliminary data.</text>
</comment>
<protein>
    <submittedName>
        <fullName evidence="1">Uncharacterized protein</fullName>
    </submittedName>
</protein>
<proteinExistence type="predicted"/>
<evidence type="ECO:0000313" key="2">
    <source>
        <dbReference type="Proteomes" id="UP000276133"/>
    </source>
</evidence>
<accession>A0A3M7S391</accession>
<evidence type="ECO:0000313" key="1">
    <source>
        <dbReference type="EMBL" id="RNA30251.1"/>
    </source>
</evidence>
<organism evidence="1 2">
    <name type="scientific">Brachionus plicatilis</name>
    <name type="common">Marine rotifer</name>
    <name type="synonym">Brachionus muelleri</name>
    <dbReference type="NCBI Taxonomy" id="10195"/>
    <lineage>
        <taxon>Eukaryota</taxon>
        <taxon>Metazoa</taxon>
        <taxon>Spiralia</taxon>
        <taxon>Gnathifera</taxon>
        <taxon>Rotifera</taxon>
        <taxon>Eurotatoria</taxon>
        <taxon>Monogononta</taxon>
        <taxon>Pseudotrocha</taxon>
        <taxon>Ploima</taxon>
        <taxon>Brachionidae</taxon>
        <taxon>Brachionus</taxon>
    </lineage>
</organism>
<gene>
    <name evidence="1" type="ORF">BpHYR1_014752</name>
</gene>
<dbReference type="EMBL" id="REGN01002108">
    <property type="protein sequence ID" value="RNA30251.1"/>
    <property type="molecule type" value="Genomic_DNA"/>
</dbReference>
<dbReference type="AlphaFoldDB" id="A0A3M7S391"/>